<feature type="region of interest" description="Disordered" evidence="1">
    <location>
        <begin position="142"/>
        <end position="161"/>
    </location>
</feature>
<evidence type="ECO:0000313" key="2">
    <source>
        <dbReference type="EMBL" id="OPZ93207.1"/>
    </source>
</evidence>
<name>A0A1V5MIY9_UNCT6</name>
<accession>A0A1V5MIY9</accession>
<proteinExistence type="predicted"/>
<protein>
    <submittedName>
        <fullName evidence="2">Uncharacterized protein</fullName>
    </submittedName>
</protein>
<dbReference type="EMBL" id="MWAK01000038">
    <property type="protein sequence ID" value="OPZ93207.1"/>
    <property type="molecule type" value="Genomic_DNA"/>
</dbReference>
<dbReference type="AlphaFoldDB" id="A0A1V5MIY9"/>
<organism evidence="2">
    <name type="scientific">candidate division TA06 bacterium ADurb.Bin417</name>
    <dbReference type="NCBI Taxonomy" id="1852828"/>
    <lineage>
        <taxon>Bacteria</taxon>
        <taxon>Bacteria division TA06</taxon>
    </lineage>
</organism>
<reference evidence="2" key="1">
    <citation type="submission" date="2017-02" db="EMBL/GenBank/DDBJ databases">
        <title>Delving into the versatile metabolic prowess of the omnipresent phylum Bacteroidetes.</title>
        <authorList>
            <person name="Nobu M.K."/>
            <person name="Mei R."/>
            <person name="Narihiro T."/>
            <person name="Kuroda K."/>
            <person name="Liu W.-T."/>
        </authorList>
    </citation>
    <scope>NUCLEOTIDE SEQUENCE</scope>
    <source>
        <strain evidence="2">ADurb.Bin417</strain>
    </source>
</reference>
<gene>
    <name evidence="2" type="ORF">BWY73_00435</name>
</gene>
<dbReference type="Proteomes" id="UP000485484">
    <property type="component" value="Unassembled WGS sequence"/>
</dbReference>
<evidence type="ECO:0000256" key="1">
    <source>
        <dbReference type="SAM" id="MobiDB-lite"/>
    </source>
</evidence>
<sequence length="252" mass="26503">MEAAFAHRLPPGGQPVPVNQDGDPAFFERIGEVILGVVEEAPEGVQRAFLEQAGIIVRFCLAQVIPAGFPAFALLLQRVQVKSLAAVVEEQVTGLEQVQGFAGLVLVVKIVKHVHVNPFLVLVGPDVDHHMAHGLLRPFDRPHDVDDAGRPGEGGRAHCEDPREMGAVPEVVPPGKPAEMVALEKGYPGPFPVPGGPVQVTEVDQGGELVPGAAVHLIEGKFAPVGAQERVAVVVGDKGKLADAVDLVVGLH</sequence>
<comment type="caution">
    <text evidence="2">The sequence shown here is derived from an EMBL/GenBank/DDBJ whole genome shotgun (WGS) entry which is preliminary data.</text>
</comment>